<dbReference type="Pfam" id="PF22725">
    <property type="entry name" value="GFO_IDH_MocA_C3"/>
    <property type="match status" value="1"/>
</dbReference>
<dbReference type="Proteomes" id="UP000256304">
    <property type="component" value="Unassembled WGS sequence"/>
</dbReference>
<dbReference type="SUPFAM" id="SSF51735">
    <property type="entry name" value="NAD(P)-binding Rossmann-fold domains"/>
    <property type="match status" value="1"/>
</dbReference>
<feature type="domain" description="GFO/IDH/MocA-like oxidoreductase" evidence="2">
    <location>
        <begin position="132"/>
        <end position="292"/>
    </location>
</feature>
<protein>
    <submittedName>
        <fullName evidence="3">Putative dehydrogenase</fullName>
    </submittedName>
</protein>
<dbReference type="EMBL" id="QTTN01000009">
    <property type="protein sequence ID" value="REE87419.1"/>
    <property type="molecule type" value="Genomic_DNA"/>
</dbReference>
<dbReference type="InterPro" id="IPR051450">
    <property type="entry name" value="Gfo/Idh/MocA_Oxidoreductases"/>
</dbReference>
<reference evidence="3 4" key="1">
    <citation type="submission" date="2018-08" db="EMBL/GenBank/DDBJ databases">
        <title>Genomic Encyclopedia of Type Strains, Phase III (KMG-III): the genomes of soil and plant-associated and newly described type strains.</title>
        <authorList>
            <person name="Whitman W."/>
        </authorList>
    </citation>
    <scope>NUCLEOTIDE SEQUENCE [LARGE SCALE GENOMIC DNA]</scope>
    <source>
        <strain evidence="3 4">CGMCC 1.10966</strain>
    </source>
</reference>
<feature type="domain" description="Gfo/Idh/MocA-like oxidoreductase N-terminal" evidence="1">
    <location>
        <begin position="1"/>
        <end position="122"/>
    </location>
</feature>
<evidence type="ECO:0000259" key="2">
    <source>
        <dbReference type="Pfam" id="PF22725"/>
    </source>
</evidence>
<dbReference type="InterPro" id="IPR055170">
    <property type="entry name" value="GFO_IDH_MocA-like_dom"/>
</dbReference>
<keyword evidence="4" id="KW-1185">Reference proteome</keyword>
<dbReference type="AlphaFoldDB" id="A0A3D9SA59"/>
<dbReference type="SUPFAM" id="SSF55347">
    <property type="entry name" value="Glyceraldehyde-3-phosphate dehydrogenase-like, C-terminal domain"/>
    <property type="match status" value="1"/>
</dbReference>
<dbReference type="Pfam" id="PF01408">
    <property type="entry name" value="GFO_IDH_MocA"/>
    <property type="match status" value="1"/>
</dbReference>
<proteinExistence type="predicted"/>
<evidence type="ECO:0000313" key="3">
    <source>
        <dbReference type="EMBL" id="REE87419.1"/>
    </source>
</evidence>
<organism evidence="3 4">
    <name type="scientific">Paenibacillus taihuensis</name>
    <dbReference type="NCBI Taxonomy" id="1156355"/>
    <lineage>
        <taxon>Bacteria</taxon>
        <taxon>Bacillati</taxon>
        <taxon>Bacillota</taxon>
        <taxon>Bacilli</taxon>
        <taxon>Bacillales</taxon>
        <taxon>Paenibacillaceae</taxon>
        <taxon>Paenibacillus</taxon>
    </lineage>
</organism>
<gene>
    <name evidence="3" type="ORF">A8990_10964</name>
</gene>
<evidence type="ECO:0000259" key="1">
    <source>
        <dbReference type="Pfam" id="PF01408"/>
    </source>
</evidence>
<dbReference type="Gene3D" id="3.30.360.10">
    <property type="entry name" value="Dihydrodipicolinate Reductase, domain 2"/>
    <property type="match status" value="1"/>
</dbReference>
<dbReference type="OrthoDB" id="9815825at2"/>
<evidence type="ECO:0000313" key="4">
    <source>
        <dbReference type="Proteomes" id="UP000256304"/>
    </source>
</evidence>
<name>A0A3D9SA59_9BACL</name>
<comment type="caution">
    <text evidence="3">The sequence shown here is derived from an EMBL/GenBank/DDBJ whole genome shotgun (WGS) entry which is preliminary data.</text>
</comment>
<dbReference type="InterPro" id="IPR000683">
    <property type="entry name" value="Gfo/Idh/MocA-like_OxRdtase_N"/>
</dbReference>
<dbReference type="RefSeq" id="WP_116188869.1">
    <property type="nucleotide sequence ID" value="NZ_QTTN01000009.1"/>
</dbReference>
<dbReference type="PANTHER" id="PTHR43377:SF2">
    <property type="entry name" value="BINDING ROSSMANN FOLD OXIDOREDUCTASE, PUTATIVE (AFU_ORTHOLOGUE AFUA_4G00560)-RELATED"/>
    <property type="match status" value="1"/>
</dbReference>
<sequence length="385" mass="42397">MKIGIIGFGGRIQGIAKDTLKQDSACQIAAIVDPRSDAIRADRERLGLREDVRYYETAEQMLDAEQLDGVMIGTRCSLHTEQAVKVLPTGLPLFLEKPVSTNMADLLKLRDCYAANPSPVIVSFPLRVTSIVQLVKEIIDSGKIGTIEHVQAINNVPYGGVYFQNWYRDENETGGLFLQKATHDFDYINYVLGMKPVTVCAMTSKQIFKGDKPAGLKCVDCDRYRTCPDSTLQTKVDSWQYCAYAEDTGNEDSGSALIRYESGMHASYSQNFFVRNEAGARGARFMGYKGTVEFDFNTAVVTVYMHHTPRVETYKVGAGENHFGGDAALAANFAELMRGETKKSVSTLDDGLNSALLCLKAKESAQTGQFCAVEFDSSPVVGMNR</sequence>
<accession>A0A3D9SA59</accession>
<dbReference type="PANTHER" id="PTHR43377">
    <property type="entry name" value="BILIVERDIN REDUCTASE A"/>
    <property type="match status" value="1"/>
</dbReference>
<dbReference type="Gene3D" id="3.40.50.720">
    <property type="entry name" value="NAD(P)-binding Rossmann-like Domain"/>
    <property type="match status" value="1"/>
</dbReference>
<dbReference type="InterPro" id="IPR036291">
    <property type="entry name" value="NAD(P)-bd_dom_sf"/>
</dbReference>
<dbReference type="GO" id="GO:0000166">
    <property type="term" value="F:nucleotide binding"/>
    <property type="evidence" value="ECO:0007669"/>
    <property type="project" value="InterPro"/>
</dbReference>